<dbReference type="InterPro" id="IPR013088">
    <property type="entry name" value="Znf_NHR/GATA"/>
</dbReference>
<gene>
    <name evidence="11" type="ORF">GCK32_012160</name>
</gene>
<evidence type="ECO:0000256" key="1">
    <source>
        <dbReference type="ARBA" id="ARBA00004123"/>
    </source>
</evidence>
<keyword evidence="7" id="KW-0539">Nucleus</keyword>
<dbReference type="GO" id="GO:0000122">
    <property type="term" value="P:negative regulation of transcription by RNA polymerase II"/>
    <property type="evidence" value="ECO:0007669"/>
    <property type="project" value="TreeGrafter"/>
</dbReference>
<comment type="subcellular location">
    <subcellularLocation>
        <location evidence="1">Nucleus</location>
    </subcellularLocation>
</comment>
<comment type="caution">
    <text evidence="11">The sequence shown here is derived from an EMBL/GenBank/DDBJ whole genome shotgun (WGS) entry which is preliminary data.</text>
</comment>
<dbReference type="SMART" id="SM00401">
    <property type="entry name" value="ZnF_GATA"/>
    <property type="match status" value="1"/>
</dbReference>
<evidence type="ECO:0000256" key="9">
    <source>
        <dbReference type="SAM" id="MobiDB-lite"/>
    </source>
</evidence>
<protein>
    <submittedName>
        <fullName evidence="11">GATA zinc finger</fullName>
    </submittedName>
</protein>
<dbReference type="GO" id="GO:0045165">
    <property type="term" value="P:cell fate commitment"/>
    <property type="evidence" value="ECO:0007669"/>
    <property type="project" value="TreeGrafter"/>
</dbReference>
<keyword evidence="3 8" id="KW-0863">Zinc-finger</keyword>
<sequence length="292" mass="32799">MCDTSFQIAYSFPNGSTDSYEILQGDIEMDSLMRTLQENPNFFDTAAFLAPPLPMTTLQGGYEDDFGTNEQPQVYTTDYYEPKYDPSVQTPVGSPDPLPSGQGPAQFEEFSLATQLPGLNDYCGAYTIPDTIPAMADSTKFQPFEPYSAQYFFTTPPDTPPNIYPPAPTLPLQSVPCVRQSTPSNSDPTPTIRKLLQQKKKRIAAVPCHINSVCTTCQTRTTSLWRRNHLGEIECNACNLYFRKNNCKRPVTLRKDEIMKRKRKPRLESAQSSETTVTMSNTSHEVKQELFA</sequence>
<dbReference type="Proteomes" id="UP001331761">
    <property type="component" value="Unassembled WGS sequence"/>
</dbReference>
<dbReference type="EMBL" id="WIXE01013686">
    <property type="protein sequence ID" value="KAK5974891.1"/>
    <property type="molecule type" value="Genomic_DNA"/>
</dbReference>
<dbReference type="GO" id="GO:0000978">
    <property type="term" value="F:RNA polymerase II cis-regulatory region sequence-specific DNA binding"/>
    <property type="evidence" value="ECO:0007669"/>
    <property type="project" value="TreeGrafter"/>
</dbReference>
<evidence type="ECO:0000256" key="7">
    <source>
        <dbReference type="ARBA" id="ARBA00023242"/>
    </source>
</evidence>
<evidence type="ECO:0000256" key="3">
    <source>
        <dbReference type="ARBA" id="ARBA00022771"/>
    </source>
</evidence>
<evidence type="ECO:0000313" key="12">
    <source>
        <dbReference type="Proteomes" id="UP001331761"/>
    </source>
</evidence>
<dbReference type="GO" id="GO:0005634">
    <property type="term" value="C:nucleus"/>
    <property type="evidence" value="ECO:0007669"/>
    <property type="project" value="UniProtKB-SubCell"/>
</dbReference>
<name>A0AAN8F8A9_TRICO</name>
<dbReference type="Gene3D" id="3.30.50.10">
    <property type="entry name" value="Erythroid Transcription Factor GATA-1, subunit A"/>
    <property type="match status" value="1"/>
</dbReference>
<feature type="domain" description="GATA-type" evidence="10">
    <location>
        <begin position="214"/>
        <end position="261"/>
    </location>
</feature>
<keyword evidence="5" id="KW-0805">Transcription regulation</keyword>
<evidence type="ECO:0000256" key="2">
    <source>
        <dbReference type="ARBA" id="ARBA00022723"/>
    </source>
</evidence>
<evidence type="ECO:0000256" key="5">
    <source>
        <dbReference type="ARBA" id="ARBA00023015"/>
    </source>
</evidence>
<feature type="region of interest" description="Disordered" evidence="9">
    <location>
        <begin position="262"/>
        <end position="292"/>
    </location>
</feature>
<dbReference type="GO" id="GO:0008270">
    <property type="term" value="F:zinc ion binding"/>
    <property type="evidence" value="ECO:0007669"/>
    <property type="project" value="UniProtKB-KW"/>
</dbReference>
<dbReference type="GO" id="GO:0000981">
    <property type="term" value="F:DNA-binding transcription factor activity, RNA polymerase II-specific"/>
    <property type="evidence" value="ECO:0007669"/>
    <property type="project" value="TreeGrafter"/>
</dbReference>
<dbReference type="FunFam" id="3.30.50.10:FF:000045">
    <property type="entry name" value="Transcription factor elt-7"/>
    <property type="match status" value="1"/>
</dbReference>
<dbReference type="PANTHER" id="PTHR10071">
    <property type="entry name" value="TRANSCRIPTION FACTOR GATA FAMILY MEMBER"/>
    <property type="match status" value="1"/>
</dbReference>
<dbReference type="PRINTS" id="PR00619">
    <property type="entry name" value="GATAZNFINGER"/>
</dbReference>
<dbReference type="AlphaFoldDB" id="A0AAN8F8A9"/>
<proteinExistence type="predicted"/>
<dbReference type="InterPro" id="IPR000679">
    <property type="entry name" value="Znf_GATA"/>
</dbReference>
<organism evidence="11 12">
    <name type="scientific">Trichostrongylus colubriformis</name>
    <name type="common">Black scour worm</name>
    <dbReference type="NCBI Taxonomy" id="6319"/>
    <lineage>
        <taxon>Eukaryota</taxon>
        <taxon>Metazoa</taxon>
        <taxon>Ecdysozoa</taxon>
        <taxon>Nematoda</taxon>
        <taxon>Chromadorea</taxon>
        <taxon>Rhabditida</taxon>
        <taxon>Rhabditina</taxon>
        <taxon>Rhabditomorpha</taxon>
        <taxon>Strongyloidea</taxon>
        <taxon>Trichostrongylidae</taxon>
        <taxon>Trichostrongylus</taxon>
    </lineage>
</organism>
<feature type="compositionally biased region" description="Polar residues" evidence="9">
    <location>
        <begin position="269"/>
        <end position="283"/>
    </location>
</feature>
<dbReference type="GO" id="GO:0045944">
    <property type="term" value="P:positive regulation of transcription by RNA polymerase II"/>
    <property type="evidence" value="ECO:0007669"/>
    <property type="project" value="TreeGrafter"/>
</dbReference>
<evidence type="ECO:0000259" key="10">
    <source>
        <dbReference type="PROSITE" id="PS50114"/>
    </source>
</evidence>
<evidence type="ECO:0000313" key="11">
    <source>
        <dbReference type="EMBL" id="KAK5974891.1"/>
    </source>
</evidence>
<keyword evidence="2" id="KW-0479">Metal-binding</keyword>
<evidence type="ECO:0000256" key="8">
    <source>
        <dbReference type="PROSITE-ProRule" id="PRU00094"/>
    </source>
</evidence>
<dbReference type="PROSITE" id="PS00344">
    <property type="entry name" value="GATA_ZN_FINGER_1"/>
    <property type="match status" value="1"/>
</dbReference>
<keyword evidence="12" id="KW-1185">Reference proteome</keyword>
<evidence type="ECO:0000256" key="4">
    <source>
        <dbReference type="ARBA" id="ARBA00022833"/>
    </source>
</evidence>
<dbReference type="InterPro" id="IPR039355">
    <property type="entry name" value="Transcription_factor_GATA"/>
</dbReference>
<dbReference type="Pfam" id="PF00320">
    <property type="entry name" value="GATA"/>
    <property type="match status" value="1"/>
</dbReference>
<dbReference type="PROSITE" id="PS50114">
    <property type="entry name" value="GATA_ZN_FINGER_2"/>
    <property type="match status" value="1"/>
</dbReference>
<reference evidence="11 12" key="1">
    <citation type="submission" date="2019-10" db="EMBL/GenBank/DDBJ databases">
        <title>Assembly and Annotation for the nematode Trichostrongylus colubriformis.</title>
        <authorList>
            <person name="Martin J."/>
        </authorList>
    </citation>
    <scope>NUCLEOTIDE SEQUENCE [LARGE SCALE GENOMIC DNA]</scope>
    <source>
        <strain evidence="11">G859</strain>
        <tissue evidence="11">Whole worm</tissue>
    </source>
</reference>
<dbReference type="SUPFAM" id="SSF57716">
    <property type="entry name" value="Glucocorticoid receptor-like (DNA-binding domain)"/>
    <property type="match status" value="1"/>
</dbReference>
<keyword evidence="4" id="KW-0862">Zinc</keyword>
<keyword evidence="6" id="KW-0804">Transcription</keyword>
<evidence type="ECO:0000256" key="6">
    <source>
        <dbReference type="ARBA" id="ARBA00023163"/>
    </source>
</evidence>
<dbReference type="PANTHER" id="PTHR10071:SF281">
    <property type="entry name" value="BOX A-BINDING FACTOR-RELATED"/>
    <property type="match status" value="1"/>
</dbReference>
<accession>A0AAN8F8A9</accession>